<evidence type="ECO:0000256" key="6">
    <source>
        <dbReference type="ARBA" id="ARBA00023125"/>
    </source>
</evidence>
<feature type="domain" description="Core-binding (CB)" evidence="11">
    <location>
        <begin position="7"/>
        <end position="98"/>
    </location>
</feature>
<feature type="active site" description="O-(3'-phospho-DNA)-tyrosine intermediate" evidence="9">
    <location>
        <position position="303"/>
    </location>
</feature>
<feature type="active site" evidence="9">
    <location>
        <position position="271"/>
    </location>
</feature>
<evidence type="ECO:0000259" key="10">
    <source>
        <dbReference type="PROSITE" id="PS51898"/>
    </source>
</evidence>
<dbReference type="InterPro" id="IPR044068">
    <property type="entry name" value="CB"/>
</dbReference>
<comment type="function">
    <text evidence="9">Site-specific tyrosine recombinase, which acts by catalyzing the cutting and rejoining of the recombining DNA molecules. The XerC-XerD complex is essential to convert dimers of the bacterial chromosome into monomers to permit their segregation at cell division. It also contributes to the segregational stability of plasmids.</text>
</comment>
<organism evidence="12 13">
    <name type="scientific">Algimonas porphyrae</name>
    <dbReference type="NCBI Taxonomy" id="1128113"/>
    <lineage>
        <taxon>Bacteria</taxon>
        <taxon>Pseudomonadati</taxon>
        <taxon>Pseudomonadota</taxon>
        <taxon>Alphaproteobacteria</taxon>
        <taxon>Maricaulales</taxon>
        <taxon>Robiginitomaculaceae</taxon>
        <taxon>Algimonas</taxon>
    </lineage>
</organism>
<keyword evidence="13" id="KW-1185">Reference proteome</keyword>
<dbReference type="InterPro" id="IPR004107">
    <property type="entry name" value="Integrase_SAM-like_N"/>
</dbReference>
<keyword evidence="4 9" id="KW-0159">Chromosome partition</keyword>
<dbReference type="Gene3D" id="1.10.443.10">
    <property type="entry name" value="Intergrase catalytic core"/>
    <property type="match status" value="1"/>
</dbReference>
<dbReference type="RefSeq" id="WP_284371819.1">
    <property type="nucleotide sequence ID" value="NZ_BSNJ01000003.1"/>
</dbReference>
<evidence type="ECO:0000256" key="8">
    <source>
        <dbReference type="ARBA" id="ARBA00023306"/>
    </source>
</evidence>
<dbReference type="InterPro" id="IPR002104">
    <property type="entry name" value="Integrase_catalytic"/>
</dbReference>
<dbReference type="Pfam" id="PF00589">
    <property type="entry name" value="Phage_integrase"/>
    <property type="match status" value="1"/>
</dbReference>
<dbReference type="PANTHER" id="PTHR30349:SF90">
    <property type="entry name" value="TYROSINE RECOMBINASE XERD"/>
    <property type="match status" value="1"/>
</dbReference>
<dbReference type="Gene3D" id="1.10.150.130">
    <property type="match status" value="1"/>
</dbReference>
<evidence type="ECO:0000256" key="7">
    <source>
        <dbReference type="ARBA" id="ARBA00023172"/>
    </source>
</evidence>
<dbReference type="HAMAP" id="MF_01808">
    <property type="entry name" value="Recomb_XerC_XerD"/>
    <property type="match status" value="1"/>
</dbReference>
<keyword evidence="2 9" id="KW-0963">Cytoplasm</keyword>
<evidence type="ECO:0000256" key="2">
    <source>
        <dbReference type="ARBA" id="ARBA00022490"/>
    </source>
</evidence>
<dbReference type="InterPro" id="IPR010998">
    <property type="entry name" value="Integrase_recombinase_N"/>
</dbReference>
<dbReference type="InterPro" id="IPR013762">
    <property type="entry name" value="Integrase-like_cat_sf"/>
</dbReference>
<feature type="active site" evidence="9">
    <location>
        <position position="294"/>
    </location>
</feature>
<proteinExistence type="inferred from homology"/>
<feature type="active site" evidence="9">
    <location>
        <position position="200"/>
    </location>
</feature>
<comment type="caution">
    <text evidence="12">The sequence shown here is derived from an EMBL/GenBank/DDBJ whole genome shotgun (WGS) entry which is preliminary data.</text>
</comment>
<feature type="active site" evidence="9">
    <location>
        <position position="173"/>
    </location>
</feature>
<evidence type="ECO:0000259" key="11">
    <source>
        <dbReference type="PROSITE" id="PS51900"/>
    </source>
</evidence>
<evidence type="ECO:0000313" key="13">
    <source>
        <dbReference type="Proteomes" id="UP001161390"/>
    </source>
</evidence>
<keyword evidence="3 9" id="KW-0132">Cell division</keyword>
<dbReference type="PROSITE" id="PS51898">
    <property type="entry name" value="TYR_RECOMBINASE"/>
    <property type="match status" value="1"/>
</dbReference>
<evidence type="ECO:0000256" key="9">
    <source>
        <dbReference type="HAMAP-Rule" id="MF_01808"/>
    </source>
</evidence>
<comment type="subcellular location">
    <subcellularLocation>
        <location evidence="1 9">Cytoplasm</location>
    </subcellularLocation>
</comment>
<evidence type="ECO:0000256" key="4">
    <source>
        <dbReference type="ARBA" id="ARBA00022829"/>
    </source>
</evidence>
<gene>
    <name evidence="12" type="primary">xerC_2</name>
    <name evidence="9" type="synonym">xerC</name>
    <name evidence="12" type="ORF">GCM10007854_18220</name>
</gene>
<reference evidence="12" key="2">
    <citation type="submission" date="2023-01" db="EMBL/GenBank/DDBJ databases">
        <title>Draft genome sequence of Algimonas porphyrae strain NBRC 108216.</title>
        <authorList>
            <person name="Sun Q."/>
            <person name="Mori K."/>
        </authorList>
    </citation>
    <scope>NUCLEOTIDE SEQUENCE</scope>
    <source>
        <strain evidence="12">NBRC 108216</strain>
    </source>
</reference>
<dbReference type="Proteomes" id="UP001161390">
    <property type="component" value="Unassembled WGS sequence"/>
</dbReference>
<keyword evidence="8 9" id="KW-0131">Cell cycle</keyword>
<comment type="subunit">
    <text evidence="9">Forms a cyclic heterotetrameric complex composed of two molecules of XerC and two molecules of XerD.</text>
</comment>
<comment type="similarity">
    <text evidence="9">Belongs to the 'phage' integrase family. XerC subfamily.</text>
</comment>
<dbReference type="InterPro" id="IPR011010">
    <property type="entry name" value="DNA_brk_join_enz"/>
</dbReference>
<dbReference type="PANTHER" id="PTHR30349">
    <property type="entry name" value="PHAGE INTEGRASE-RELATED"/>
    <property type="match status" value="1"/>
</dbReference>
<dbReference type="PROSITE" id="PS51900">
    <property type="entry name" value="CB"/>
    <property type="match status" value="1"/>
</dbReference>
<dbReference type="InterPro" id="IPR050090">
    <property type="entry name" value="Tyrosine_recombinase_XerCD"/>
</dbReference>
<evidence type="ECO:0000256" key="1">
    <source>
        <dbReference type="ARBA" id="ARBA00004496"/>
    </source>
</evidence>
<dbReference type="Pfam" id="PF02899">
    <property type="entry name" value="Phage_int_SAM_1"/>
    <property type="match status" value="1"/>
</dbReference>
<evidence type="ECO:0000256" key="3">
    <source>
        <dbReference type="ARBA" id="ARBA00022618"/>
    </source>
</evidence>
<feature type="active site" evidence="9">
    <location>
        <position position="268"/>
    </location>
</feature>
<feature type="domain" description="Tyr recombinase" evidence="10">
    <location>
        <begin position="119"/>
        <end position="316"/>
    </location>
</feature>
<keyword evidence="6 9" id="KW-0238">DNA-binding</keyword>
<sequence>MTAIPNMSAEEIRTRFLAHLSGERRLADKTVEAYGRDITDFQTFMMRHLGEPAGLRVLAALKPTDFRAYLAYRRRGGLGPASVQRLLSAIRTFYTYLDRRWNAANSAIALIKGPRRKRPVPKALSVDGAKGLLDGRIEDDGVMIDADAGRTVPDWVKACRTAVLSLAYGGGLRIGEVLSLTTDVVPPGGTLGETLVIIGKGGKSRLVPILPAVREAVANYVRLCPHDLDPGTPLFRAVRGGALRARAVQAEMQRLRGALGLPETATPHALRHSFATHLLAGGGDLRTIQQLLGHASLSTTQRYTDVDAAQLKKVHAAAHPRA</sequence>
<dbReference type="InterPro" id="IPR023009">
    <property type="entry name" value="Tyrosine_recombinase_XerC/XerD"/>
</dbReference>
<dbReference type="SUPFAM" id="SSF56349">
    <property type="entry name" value="DNA breaking-rejoining enzymes"/>
    <property type="match status" value="1"/>
</dbReference>
<reference evidence="12" key="1">
    <citation type="journal article" date="2014" name="Int. J. Syst. Evol. Microbiol.">
        <title>Complete genome of a new Firmicutes species belonging to the dominant human colonic microbiota ('Ruminococcus bicirculans') reveals two chromosomes and a selective capacity to utilize plant glucans.</title>
        <authorList>
            <consortium name="NISC Comparative Sequencing Program"/>
            <person name="Wegmann U."/>
            <person name="Louis P."/>
            <person name="Goesmann A."/>
            <person name="Henrissat B."/>
            <person name="Duncan S.H."/>
            <person name="Flint H.J."/>
        </authorList>
    </citation>
    <scope>NUCLEOTIDE SEQUENCE</scope>
    <source>
        <strain evidence="12">NBRC 108216</strain>
    </source>
</reference>
<dbReference type="EMBL" id="BSNJ01000003">
    <property type="protein sequence ID" value="GLQ20867.1"/>
    <property type="molecule type" value="Genomic_DNA"/>
</dbReference>
<accession>A0ABQ5V1N6</accession>
<name>A0ABQ5V1N6_9PROT</name>
<evidence type="ECO:0000313" key="12">
    <source>
        <dbReference type="EMBL" id="GLQ20867.1"/>
    </source>
</evidence>
<keyword evidence="5 9" id="KW-0229">DNA integration</keyword>
<keyword evidence="7 9" id="KW-0233">DNA recombination</keyword>
<evidence type="ECO:0000256" key="5">
    <source>
        <dbReference type="ARBA" id="ARBA00022908"/>
    </source>
</evidence>
<protein>
    <recommendedName>
        <fullName evidence="9">Tyrosine recombinase XerC</fullName>
    </recommendedName>
</protein>